<keyword evidence="5" id="KW-1185">Reference proteome</keyword>
<accession>A0A1G9MN92</accession>
<dbReference type="SMART" id="SM00729">
    <property type="entry name" value="Elp3"/>
    <property type="match status" value="1"/>
</dbReference>
<evidence type="ECO:0000313" key="5">
    <source>
        <dbReference type="Proteomes" id="UP000198510"/>
    </source>
</evidence>
<dbReference type="STRING" id="1075417.SAMN05421823_10831"/>
<evidence type="ECO:0000256" key="2">
    <source>
        <dbReference type="RuleBase" id="RU364116"/>
    </source>
</evidence>
<keyword evidence="2" id="KW-0004">4Fe-4S</keyword>
<dbReference type="GO" id="GO:0004109">
    <property type="term" value="F:coproporphyrinogen oxidase activity"/>
    <property type="evidence" value="ECO:0007669"/>
    <property type="project" value="InterPro"/>
</dbReference>
<dbReference type="Pfam" id="PF06969">
    <property type="entry name" value="HemN_C"/>
    <property type="match status" value="1"/>
</dbReference>
<dbReference type="PANTHER" id="PTHR13932">
    <property type="entry name" value="COPROPORPHYRINIGEN III OXIDASE"/>
    <property type="match status" value="1"/>
</dbReference>
<evidence type="ECO:0000259" key="3">
    <source>
        <dbReference type="PROSITE" id="PS51918"/>
    </source>
</evidence>
<organism evidence="4 5">
    <name type="scientific">Catalinimonas alkaloidigena</name>
    <dbReference type="NCBI Taxonomy" id="1075417"/>
    <lineage>
        <taxon>Bacteria</taxon>
        <taxon>Pseudomonadati</taxon>
        <taxon>Bacteroidota</taxon>
        <taxon>Cytophagia</taxon>
        <taxon>Cytophagales</taxon>
        <taxon>Catalimonadaceae</taxon>
        <taxon>Catalinimonas</taxon>
    </lineage>
</organism>
<dbReference type="EMBL" id="FNFO01000008">
    <property type="protein sequence ID" value="SDL75491.1"/>
    <property type="molecule type" value="Genomic_DNA"/>
</dbReference>
<proteinExistence type="inferred from homology"/>
<comment type="function">
    <text evidence="2">Probably acts as a heme chaperone, transferring heme to an unknown acceptor. Binds one molecule of heme per monomer, possibly covalently. Binds 1 [4Fe-4S] cluster. The cluster is coordinated with 3 cysteines and an exchangeable S-adenosyl-L-methionine.</text>
</comment>
<dbReference type="NCBIfam" id="TIGR00539">
    <property type="entry name" value="hemN_rel"/>
    <property type="match status" value="1"/>
</dbReference>
<comment type="similarity">
    <text evidence="1">Belongs to the anaerobic coproporphyrinogen-III oxidase family. HemW subfamily.</text>
</comment>
<dbReference type="GO" id="GO:0005737">
    <property type="term" value="C:cytoplasm"/>
    <property type="evidence" value="ECO:0007669"/>
    <property type="project" value="UniProtKB-SubCell"/>
</dbReference>
<keyword evidence="2" id="KW-0479">Metal-binding</keyword>
<dbReference type="GO" id="GO:0046872">
    <property type="term" value="F:metal ion binding"/>
    <property type="evidence" value="ECO:0007669"/>
    <property type="project" value="UniProtKB-UniRule"/>
</dbReference>
<dbReference type="InterPro" id="IPR034505">
    <property type="entry name" value="Coproporphyrinogen-III_oxidase"/>
</dbReference>
<feature type="domain" description="Radical SAM core" evidence="3">
    <location>
        <begin position="1"/>
        <end position="200"/>
    </location>
</feature>
<protein>
    <recommendedName>
        <fullName evidence="2">Heme chaperone HemW</fullName>
    </recommendedName>
</protein>
<reference evidence="4 5" key="1">
    <citation type="submission" date="2016-10" db="EMBL/GenBank/DDBJ databases">
        <authorList>
            <person name="de Groot N.N."/>
        </authorList>
    </citation>
    <scope>NUCLEOTIDE SEQUENCE [LARGE SCALE GENOMIC DNA]</scope>
    <source>
        <strain evidence="4 5">DSM 25186</strain>
    </source>
</reference>
<dbReference type="Proteomes" id="UP000198510">
    <property type="component" value="Unassembled WGS sequence"/>
</dbReference>
<dbReference type="Gene3D" id="3.30.750.200">
    <property type="match status" value="1"/>
</dbReference>
<dbReference type="InterPro" id="IPR010723">
    <property type="entry name" value="HemN_C"/>
</dbReference>
<dbReference type="SUPFAM" id="SSF102114">
    <property type="entry name" value="Radical SAM enzymes"/>
    <property type="match status" value="1"/>
</dbReference>
<keyword evidence="2" id="KW-0349">Heme</keyword>
<dbReference type="Pfam" id="PF04055">
    <property type="entry name" value="Radical_SAM"/>
    <property type="match status" value="1"/>
</dbReference>
<name>A0A1G9MN92_9BACT</name>
<gene>
    <name evidence="4" type="ORF">SAMN05421823_10831</name>
</gene>
<dbReference type="InterPro" id="IPR006638">
    <property type="entry name" value="Elp3/MiaA/NifB-like_rSAM"/>
</dbReference>
<dbReference type="GO" id="GO:0006779">
    <property type="term" value="P:porphyrin-containing compound biosynthetic process"/>
    <property type="evidence" value="ECO:0007669"/>
    <property type="project" value="InterPro"/>
</dbReference>
<dbReference type="PROSITE" id="PS51918">
    <property type="entry name" value="RADICAL_SAM"/>
    <property type="match status" value="1"/>
</dbReference>
<dbReference type="GO" id="GO:0051539">
    <property type="term" value="F:4 iron, 4 sulfur cluster binding"/>
    <property type="evidence" value="ECO:0007669"/>
    <property type="project" value="UniProtKB-UniRule"/>
</dbReference>
<keyword evidence="2" id="KW-0963">Cytoplasm</keyword>
<dbReference type="PANTHER" id="PTHR13932:SF5">
    <property type="entry name" value="RADICAL S-ADENOSYL METHIONINE DOMAIN-CONTAINING PROTEIN 1, MITOCHONDRIAL"/>
    <property type="match status" value="1"/>
</dbReference>
<keyword evidence="2" id="KW-0143">Chaperone</keyword>
<sequence>MVQALQHELTLQVPYLENHAVQTIYFGGGTPSLLEEAELQALLETIHRLYNVGPRPEITLEANPDDLTTDKLAILRRCGINRLSIGIQSFHEPHLRFLHRAHNASQATTCVQQAQEYGFENLTIDLIYGIPADTHAIWQQDLAQALQLQVPHISAYCLTIEPQTVFGHWQRKGKLTPVSDEFAAEQFEQLVATLTQQGYEHYEISNFAQPGRYSRHNRNYWCGEPYLGVGPSAHSYDGRNRQFNVAHNAKYVQALAKHEIPFTMDELSPENAANEYLMTSLRTQWGCDLEHLQEKYGFALTAEQQQYIAHATQRGLMQQQGATLLLTEKGKLLADELAADLFYVES</sequence>
<dbReference type="InterPro" id="IPR058240">
    <property type="entry name" value="rSAM_sf"/>
</dbReference>
<comment type="subcellular location">
    <subcellularLocation>
        <location evidence="2">Cytoplasm</location>
    </subcellularLocation>
</comment>
<keyword evidence="2" id="KW-0949">S-adenosyl-L-methionine</keyword>
<dbReference type="InterPro" id="IPR004559">
    <property type="entry name" value="HemW-like"/>
</dbReference>
<dbReference type="InterPro" id="IPR007197">
    <property type="entry name" value="rSAM"/>
</dbReference>
<evidence type="ECO:0000256" key="1">
    <source>
        <dbReference type="ARBA" id="ARBA00006100"/>
    </source>
</evidence>
<keyword evidence="2" id="KW-0411">Iron-sulfur</keyword>
<dbReference type="AlphaFoldDB" id="A0A1G9MN92"/>
<evidence type="ECO:0000313" key="4">
    <source>
        <dbReference type="EMBL" id="SDL75491.1"/>
    </source>
</evidence>
<keyword evidence="2" id="KW-0408">Iron</keyword>